<dbReference type="EMBL" id="LAZR01000998">
    <property type="protein sequence ID" value="KKN52898.1"/>
    <property type="molecule type" value="Genomic_DNA"/>
</dbReference>
<protein>
    <submittedName>
        <fullName evidence="1">Uncharacterized protein</fullName>
    </submittedName>
</protein>
<dbReference type="AlphaFoldDB" id="A0A0F9UH32"/>
<evidence type="ECO:0000313" key="1">
    <source>
        <dbReference type="EMBL" id="KKN52898.1"/>
    </source>
</evidence>
<name>A0A0F9UH32_9ZZZZ</name>
<sequence length="160" mass="18157">MARMRKLDPKKTAFDDKLLTEKALTKQRHRSRDEVVRAIWACGGIISDAARMLGYAGQSGLRYRIRDDVELQEMITEARETMKDIAESKLKDALFAGEQWAVTYYLNNQARDRGYGREGININMQQNTLTAINLESYSDKELLQLEKLLAKAPADGTVDA</sequence>
<reference evidence="1" key="1">
    <citation type="journal article" date="2015" name="Nature">
        <title>Complex archaea that bridge the gap between prokaryotes and eukaryotes.</title>
        <authorList>
            <person name="Spang A."/>
            <person name="Saw J.H."/>
            <person name="Jorgensen S.L."/>
            <person name="Zaremba-Niedzwiedzka K."/>
            <person name="Martijn J."/>
            <person name="Lind A.E."/>
            <person name="van Eijk R."/>
            <person name="Schleper C."/>
            <person name="Guy L."/>
            <person name="Ettema T.J."/>
        </authorList>
    </citation>
    <scope>NUCLEOTIDE SEQUENCE</scope>
</reference>
<comment type="caution">
    <text evidence="1">The sequence shown here is derived from an EMBL/GenBank/DDBJ whole genome shotgun (WGS) entry which is preliminary data.</text>
</comment>
<organism evidence="1">
    <name type="scientific">marine sediment metagenome</name>
    <dbReference type="NCBI Taxonomy" id="412755"/>
    <lineage>
        <taxon>unclassified sequences</taxon>
        <taxon>metagenomes</taxon>
        <taxon>ecological metagenomes</taxon>
    </lineage>
</organism>
<gene>
    <name evidence="1" type="ORF">LCGC14_0607600</name>
</gene>
<accession>A0A0F9UH32</accession>
<proteinExistence type="predicted"/>